<feature type="transmembrane region" description="Helical" evidence="1">
    <location>
        <begin position="126"/>
        <end position="143"/>
    </location>
</feature>
<dbReference type="Proteomes" id="UP001152803">
    <property type="component" value="Unassembled WGS sequence"/>
</dbReference>
<reference evidence="2" key="1">
    <citation type="journal article" date="2023" name="Science">
        <title>Genome structures resolve the early diversification of teleost fishes.</title>
        <authorList>
            <person name="Parey E."/>
            <person name="Louis A."/>
            <person name="Montfort J."/>
            <person name="Bouchez O."/>
            <person name="Roques C."/>
            <person name="Iampietro C."/>
            <person name="Lluch J."/>
            <person name="Castinel A."/>
            <person name="Donnadieu C."/>
            <person name="Desvignes T."/>
            <person name="Floi Bucao C."/>
            <person name="Jouanno E."/>
            <person name="Wen M."/>
            <person name="Mejri S."/>
            <person name="Dirks R."/>
            <person name="Jansen H."/>
            <person name="Henkel C."/>
            <person name="Chen W.J."/>
            <person name="Zahm M."/>
            <person name="Cabau C."/>
            <person name="Klopp C."/>
            <person name="Thompson A.W."/>
            <person name="Robinson-Rechavi M."/>
            <person name="Braasch I."/>
            <person name="Lecointre G."/>
            <person name="Bobe J."/>
            <person name="Postlethwait J.H."/>
            <person name="Berthelot C."/>
            <person name="Roest Crollius H."/>
            <person name="Guiguen Y."/>
        </authorList>
    </citation>
    <scope>NUCLEOTIDE SEQUENCE</scope>
    <source>
        <strain evidence="2">Concon-B</strain>
    </source>
</reference>
<dbReference type="AlphaFoldDB" id="A0A9Q1DXQ8"/>
<protein>
    <submittedName>
        <fullName evidence="2">Uncharacterized protein</fullName>
    </submittedName>
</protein>
<keyword evidence="3" id="KW-1185">Reference proteome</keyword>
<sequence length="146" mass="15724">MEGVSPADVGERQTAANPLRGLLRVTGAWALSAQRERSQDLPVGSEPSSWQLELQHFGGAVQTGVWVSDESCGGALSVVSPVMKPVVDAVWAVWSIGASVYDYVNTKAMEERIHALENVITIHQCLIGALSVGLVILITYILLRKQ</sequence>
<keyword evidence="1" id="KW-1133">Transmembrane helix</keyword>
<evidence type="ECO:0000256" key="1">
    <source>
        <dbReference type="SAM" id="Phobius"/>
    </source>
</evidence>
<comment type="caution">
    <text evidence="2">The sequence shown here is derived from an EMBL/GenBank/DDBJ whole genome shotgun (WGS) entry which is preliminary data.</text>
</comment>
<name>A0A9Q1DXQ8_CONCO</name>
<proteinExistence type="predicted"/>
<evidence type="ECO:0000313" key="3">
    <source>
        <dbReference type="Proteomes" id="UP001152803"/>
    </source>
</evidence>
<dbReference type="OrthoDB" id="8582491at2759"/>
<evidence type="ECO:0000313" key="2">
    <source>
        <dbReference type="EMBL" id="KAJ8283685.1"/>
    </source>
</evidence>
<accession>A0A9Q1DXQ8</accession>
<keyword evidence="1" id="KW-0812">Transmembrane</keyword>
<dbReference type="EMBL" id="JAFJMO010000002">
    <property type="protein sequence ID" value="KAJ8283685.1"/>
    <property type="molecule type" value="Genomic_DNA"/>
</dbReference>
<keyword evidence="1" id="KW-0472">Membrane</keyword>
<gene>
    <name evidence="2" type="ORF">COCON_G00025350</name>
</gene>
<organism evidence="2 3">
    <name type="scientific">Conger conger</name>
    <name type="common">Conger eel</name>
    <name type="synonym">Muraena conger</name>
    <dbReference type="NCBI Taxonomy" id="82655"/>
    <lineage>
        <taxon>Eukaryota</taxon>
        <taxon>Metazoa</taxon>
        <taxon>Chordata</taxon>
        <taxon>Craniata</taxon>
        <taxon>Vertebrata</taxon>
        <taxon>Euteleostomi</taxon>
        <taxon>Actinopterygii</taxon>
        <taxon>Neopterygii</taxon>
        <taxon>Teleostei</taxon>
        <taxon>Anguilliformes</taxon>
        <taxon>Congridae</taxon>
        <taxon>Conger</taxon>
    </lineage>
</organism>